<feature type="compositionally biased region" description="Basic and acidic residues" evidence="1">
    <location>
        <begin position="1"/>
        <end position="23"/>
    </location>
</feature>
<evidence type="ECO:0000256" key="1">
    <source>
        <dbReference type="SAM" id="MobiDB-lite"/>
    </source>
</evidence>
<keyword evidence="3" id="KW-1185">Reference proteome</keyword>
<dbReference type="Proteomes" id="UP001218188">
    <property type="component" value="Unassembled WGS sequence"/>
</dbReference>
<dbReference type="EMBL" id="JARJCM010000088">
    <property type="protein sequence ID" value="KAJ7030691.1"/>
    <property type="molecule type" value="Genomic_DNA"/>
</dbReference>
<feature type="compositionally biased region" description="Acidic residues" evidence="1">
    <location>
        <begin position="234"/>
        <end position="247"/>
    </location>
</feature>
<name>A0AAD6SMJ0_9AGAR</name>
<feature type="region of interest" description="Disordered" evidence="1">
    <location>
        <begin position="1"/>
        <end position="273"/>
    </location>
</feature>
<comment type="caution">
    <text evidence="2">The sequence shown here is derived from an EMBL/GenBank/DDBJ whole genome shotgun (WGS) entry which is preliminary data.</text>
</comment>
<dbReference type="AlphaFoldDB" id="A0AAD6SMJ0"/>
<feature type="compositionally biased region" description="Low complexity" evidence="1">
    <location>
        <begin position="111"/>
        <end position="143"/>
    </location>
</feature>
<proteinExistence type="predicted"/>
<feature type="compositionally biased region" description="Low complexity" evidence="1">
    <location>
        <begin position="161"/>
        <end position="183"/>
    </location>
</feature>
<feature type="compositionally biased region" description="Polar residues" evidence="1">
    <location>
        <begin position="189"/>
        <end position="199"/>
    </location>
</feature>
<feature type="compositionally biased region" description="Low complexity" evidence="1">
    <location>
        <begin position="37"/>
        <end position="63"/>
    </location>
</feature>
<feature type="compositionally biased region" description="Pro residues" evidence="1">
    <location>
        <begin position="64"/>
        <end position="78"/>
    </location>
</feature>
<evidence type="ECO:0000313" key="2">
    <source>
        <dbReference type="EMBL" id="KAJ7030691.1"/>
    </source>
</evidence>
<reference evidence="2" key="1">
    <citation type="submission" date="2023-03" db="EMBL/GenBank/DDBJ databases">
        <title>Massive genome expansion in bonnet fungi (Mycena s.s.) driven by repeated elements and novel gene families across ecological guilds.</title>
        <authorList>
            <consortium name="Lawrence Berkeley National Laboratory"/>
            <person name="Harder C.B."/>
            <person name="Miyauchi S."/>
            <person name="Viragh M."/>
            <person name="Kuo A."/>
            <person name="Thoen E."/>
            <person name="Andreopoulos B."/>
            <person name="Lu D."/>
            <person name="Skrede I."/>
            <person name="Drula E."/>
            <person name="Henrissat B."/>
            <person name="Morin E."/>
            <person name="Kohler A."/>
            <person name="Barry K."/>
            <person name="LaButti K."/>
            <person name="Morin E."/>
            <person name="Salamov A."/>
            <person name="Lipzen A."/>
            <person name="Mereny Z."/>
            <person name="Hegedus B."/>
            <person name="Baldrian P."/>
            <person name="Stursova M."/>
            <person name="Weitz H."/>
            <person name="Taylor A."/>
            <person name="Grigoriev I.V."/>
            <person name="Nagy L.G."/>
            <person name="Martin F."/>
            <person name="Kauserud H."/>
        </authorList>
    </citation>
    <scope>NUCLEOTIDE SEQUENCE</scope>
    <source>
        <strain evidence="2">CBHHK200</strain>
    </source>
</reference>
<organism evidence="2 3">
    <name type="scientific">Mycena alexandri</name>
    <dbReference type="NCBI Taxonomy" id="1745969"/>
    <lineage>
        <taxon>Eukaryota</taxon>
        <taxon>Fungi</taxon>
        <taxon>Dikarya</taxon>
        <taxon>Basidiomycota</taxon>
        <taxon>Agaricomycotina</taxon>
        <taxon>Agaricomycetes</taxon>
        <taxon>Agaricomycetidae</taxon>
        <taxon>Agaricales</taxon>
        <taxon>Marasmiineae</taxon>
        <taxon>Mycenaceae</taxon>
        <taxon>Mycena</taxon>
    </lineage>
</organism>
<accession>A0AAD6SMJ0</accession>
<feature type="compositionally biased region" description="Gly residues" evidence="1">
    <location>
        <begin position="211"/>
        <end position="233"/>
    </location>
</feature>
<sequence>MDRPLGPRGQPPERHAAYEDIFGRRPATHPPPPQGQRPPQAQYHPQAYQQQQQYHPQQYQQYAPAPPPQYAYPGPAPARGPYQQQGGGYYGGSTASLRAPSVRSMHPPPGAAAAYAPHPGQHPNAQHAHGHQQQHPQYPHGQHLGAGLGAGAVAPPPAAYPPAADAQGLTPAQAYQAQVAQRAPAPPSLSLSLDINDTQEGGRLGIDFEGEGGWGTNGNGVNGHGVGVGGGIAEGEEGEEDEDEESELPWARGHRSRDPHAGTHPITFSSSHPPRASPCLALMPPDVMISLPHLGCTCSLQPSRLASASAHIGLPPIGALALRGCIRGAAGGAVDDVPAASLRSRDGHSRTRRMFATSGRLDPLNPTLASLRLSPLVVTFRTI</sequence>
<evidence type="ECO:0000313" key="3">
    <source>
        <dbReference type="Proteomes" id="UP001218188"/>
    </source>
</evidence>
<protein>
    <submittedName>
        <fullName evidence="2">Uncharacterized protein</fullName>
    </submittedName>
</protein>
<gene>
    <name evidence="2" type="ORF">C8F04DRAFT_1263594</name>
</gene>